<evidence type="ECO:0000259" key="3">
    <source>
        <dbReference type="PROSITE" id="PS51384"/>
    </source>
</evidence>
<dbReference type="InterPro" id="IPR017938">
    <property type="entry name" value="Riboflavin_synthase-like_b-brl"/>
</dbReference>
<dbReference type="PROSITE" id="PS51085">
    <property type="entry name" value="2FE2S_FER_2"/>
    <property type="match status" value="1"/>
</dbReference>
<organism evidence="4 5">
    <name type="scientific">Thioflexithrix psekupsensis</name>
    <dbReference type="NCBI Taxonomy" id="1570016"/>
    <lineage>
        <taxon>Bacteria</taxon>
        <taxon>Pseudomonadati</taxon>
        <taxon>Pseudomonadota</taxon>
        <taxon>Gammaproteobacteria</taxon>
        <taxon>Thiotrichales</taxon>
        <taxon>Thioflexithrix</taxon>
    </lineage>
</organism>
<dbReference type="Proteomes" id="UP000194798">
    <property type="component" value="Unassembled WGS sequence"/>
</dbReference>
<dbReference type="InterPro" id="IPR039261">
    <property type="entry name" value="FNR_nucleotide-bd"/>
</dbReference>
<name>A0A251X4Q0_9GAMM</name>
<dbReference type="Gene3D" id="2.40.30.10">
    <property type="entry name" value="Translation factors"/>
    <property type="match status" value="1"/>
</dbReference>
<dbReference type="InterPro" id="IPR050415">
    <property type="entry name" value="MRET"/>
</dbReference>
<dbReference type="InterPro" id="IPR001709">
    <property type="entry name" value="Flavoprot_Pyr_Nucl_cyt_Rdtase"/>
</dbReference>
<feature type="domain" description="2Fe-2S ferredoxin-type" evidence="2">
    <location>
        <begin position="4"/>
        <end position="97"/>
    </location>
</feature>
<dbReference type="InterPro" id="IPR012675">
    <property type="entry name" value="Beta-grasp_dom_sf"/>
</dbReference>
<dbReference type="PRINTS" id="PR00371">
    <property type="entry name" value="FPNCR"/>
</dbReference>
<dbReference type="Pfam" id="PF00111">
    <property type="entry name" value="Fer2"/>
    <property type="match status" value="1"/>
</dbReference>
<dbReference type="CDD" id="cd00207">
    <property type="entry name" value="fer2"/>
    <property type="match status" value="1"/>
</dbReference>
<dbReference type="PROSITE" id="PS51384">
    <property type="entry name" value="FAD_FR"/>
    <property type="match status" value="1"/>
</dbReference>
<dbReference type="InterPro" id="IPR036010">
    <property type="entry name" value="2Fe-2S_ferredoxin-like_sf"/>
</dbReference>
<dbReference type="SUPFAM" id="SSF54292">
    <property type="entry name" value="2Fe-2S ferredoxin-like"/>
    <property type="match status" value="1"/>
</dbReference>
<evidence type="ECO:0000259" key="2">
    <source>
        <dbReference type="PROSITE" id="PS51085"/>
    </source>
</evidence>
<keyword evidence="5" id="KW-1185">Reference proteome</keyword>
<dbReference type="InterPro" id="IPR001041">
    <property type="entry name" value="2Fe-2S_ferredoxin-type"/>
</dbReference>
<evidence type="ECO:0000313" key="4">
    <source>
        <dbReference type="EMBL" id="OUD12122.1"/>
    </source>
</evidence>
<dbReference type="Gene3D" id="3.10.20.30">
    <property type="match status" value="1"/>
</dbReference>
<dbReference type="PANTHER" id="PTHR47354:SF5">
    <property type="entry name" value="PROTEIN RFBI"/>
    <property type="match status" value="1"/>
</dbReference>
<gene>
    <name evidence="4" type="ORF">TPSD3_13420</name>
</gene>
<dbReference type="RefSeq" id="WP_086489033.1">
    <property type="nucleotide sequence ID" value="NZ_MSLT01000023.1"/>
</dbReference>
<evidence type="ECO:0008006" key="6">
    <source>
        <dbReference type="Google" id="ProtNLM"/>
    </source>
</evidence>
<accession>A0A251X4Q0</accession>
<dbReference type="SUPFAM" id="SSF63380">
    <property type="entry name" value="Riboflavin synthase domain-like"/>
    <property type="match status" value="1"/>
</dbReference>
<dbReference type="Pfam" id="PF00970">
    <property type="entry name" value="FAD_binding_6"/>
    <property type="match status" value="1"/>
</dbReference>
<dbReference type="PRINTS" id="PR00410">
    <property type="entry name" value="PHEHYDRXLASE"/>
</dbReference>
<reference evidence="4 5" key="1">
    <citation type="submission" date="2016-12" db="EMBL/GenBank/DDBJ databases">
        <title>Thioflexothrix psekupsii D3 genome sequencing and assembly.</title>
        <authorList>
            <person name="Fomenkov A."/>
            <person name="Vincze T."/>
            <person name="Grabovich M."/>
            <person name="Anton B.P."/>
            <person name="Dubinina G."/>
            <person name="Orlova M."/>
            <person name="Belousova E."/>
            <person name="Roberts R.J."/>
        </authorList>
    </citation>
    <scope>NUCLEOTIDE SEQUENCE [LARGE SCALE GENOMIC DNA]</scope>
    <source>
        <strain evidence="4">D3</strain>
    </source>
</reference>
<sequence>MSEYLITLQTNDAQKVQFNCADQENVISAAERQGIRLPQQCRNGVCGFCTAARLSGEYELHDYHEAALTADQREQGEVLLCRTYPRGDLHLTTDYPYSSIEFGLYSQVTVQILQKEWVTDQVIHFIVQQLDHLDDLLSAKINAGQYVYLSSMDKKIERAYSIANSSNWTGTLSFFIQLWPKGQFSQHLQQLAINDTLLAKGTYGEFLLQETGLKPRWFIAGGTGLSPILAMLQQMAECGEPHPVRLFFGVRHESELFAQAQFAELAQQLPDFQYQYCVSRPSADGAYPARSVVQAVDAALREANVKPDLYICGSNRLVEGIHFVAQQHDIAHVFFERFG</sequence>
<protein>
    <recommendedName>
        <fullName evidence="6">Oxidoreductase</fullName>
    </recommendedName>
</protein>
<proteinExistence type="predicted"/>
<dbReference type="OrthoDB" id="9796486at2"/>
<dbReference type="Gene3D" id="3.40.50.80">
    <property type="entry name" value="Nucleotide-binding domain of ferredoxin-NADP reductase (FNR) module"/>
    <property type="match status" value="1"/>
</dbReference>
<evidence type="ECO:0000256" key="1">
    <source>
        <dbReference type="ARBA" id="ARBA00034078"/>
    </source>
</evidence>
<dbReference type="InterPro" id="IPR017927">
    <property type="entry name" value="FAD-bd_FR_type"/>
</dbReference>
<dbReference type="SUPFAM" id="SSF52343">
    <property type="entry name" value="Ferredoxin reductase-like, C-terminal NADP-linked domain"/>
    <property type="match status" value="1"/>
</dbReference>
<feature type="domain" description="FAD-binding FR-type" evidence="3">
    <location>
        <begin position="105"/>
        <end position="209"/>
    </location>
</feature>
<dbReference type="EMBL" id="MSLT01000023">
    <property type="protein sequence ID" value="OUD12122.1"/>
    <property type="molecule type" value="Genomic_DNA"/>
</dbReference>
<dbReference type="Pfam" id="PF00175">
    <property type="entry name" value="NAD_binding_1"/>
    <property type="match status" value="1"/>
</dbReference>
<dbReference type="AlphaFoldDB" id="A0A251X4Q0"/>
<dbReference type="GO" id="GO:0016491">
    <property type="term" value="F:oxidoreductase activity"/>
    <property type="evidence" value="ECO:0007669"/>
    <property type="project" value="InterPro"/>
</dbReference>
<dbReference type="InterPro" id="IPR008333">
    <property type="entry name" value="Cbr1-like_FAD-bd_dom"/>
</dbReference>
<dbReference type="GO" id="GO:0051536">
    <property type="term" value="F:iron-sulfur cluster binding"/>
    <property type="evidence" value="ECO:0007669"/>
    <property type="project" value="InterPro"/>
</dbReference>
<dbReference type="PANTHER" id="PTHR47354">
    <property type="entry name" value="NADH OXIDOREDUCTASE HCR"/>
    <property type="match status" value="1"/>
</dbReference>
<comment type="cofactor">
    <cofactor evidence="1">
        <name>[2Fe-2S] cluster</name>
        <dbReference type="ChEBI" id="CHEBI:190135"/>
    </cofactor>
</comment>
<evidence type="ECO:0000313" key="5">
    <source>
        <dbReference type="Proteomes" id="UP000194798"/>
    </source>
</evidence>
<comment type="caution">
    <text evidence="4">The sequence shown here is derived from an EMBL/GenBank/DDBJ whole genome shotgun (WGS) entry which is preliminary data.</text>
</comment>
<dbReference type="InterPro" id="IPR001433">
    <property type="entry name" value="OxRdtase_FAD/NAD-bd"/>
</dbReference>